<accession>A0ACB5R7P1</accession>
<protein>
    <submittedName>
        <fullName evidence="1">Uncharacterized protein</fullName>
    </submittedName>
</protein>
<sequence length="304" mass="35799">MGYVIIDLEFNNLAGITKYYPSFYIDNPELKDIDFDNEIIEIGAVKLDRNINPIDNLKVFIKPTVFKRINPKITEITHITEDMLVNGVSFEEGMDKLRNFIGEDDILCSWAKDDVAELIKNARYHNYGVISWINEYIDIQEYATKVLGKKKSLGLKNAVDQLRISVENKKLHDALYDSICTAKVFKRLFNSRIIKDYIYKEIYKTPVFVAHNLENHKINEEDVDIKCPHCKCNLLVEKEFRFFGWRFIGMYYCPKCKSKVLKEIVIKQTLEGKEIYNEFNTILDDIQYLNYTYKFEKSSKNDRI</sequence>
<gene>
    <name evidence="1" type="ORF">rsdtw13_03480</name>
</gene>
<comment type="caution">
    <text evidence="1">The sequence shown here is derived from an EMBL/GenBank/DDBJ whole genome shotgun (WGS) entry which is preliminary data.</text>
</comment>
<dbReference type="EMBL" id="BROD01000001">
    <property type="protein sequence ID" value="GKX65090.1"/>
    <property type="molecule type" value="Genomic_DNA"/>
</dbReference>
<dbReference type="Proteomes" id="UP001058074">
    <property type="component" value="Unassembled WGS sequence"/>
</dbReference>
<keyword evidence="2" id="KW-1185">Reference proteome</keyword>
<reference evidence="1" key="1">
    <citation type="journal article" date="2025" name="Int. J. Syst. Evol. Microbiol.">
        <title>Inconstantimicrobium mannanitabidum sp. nov., a novel member of the family Clostridiaceae isolated from anoxic soil under the treatment of reductive soil disinfestation.</title>
        <authorList>
            <person name="Ueki A."/>
            <person name="Tonouchi A."/>
            <person name="Honma S."/>
            <person name="Kaku N."/>
            <person name="Ueki K."/>
        </authorList>
    </citation>
    <scope>NUCLEOTIDE SEQUENCE</scope>
    <source>
        <strain evidence="1">TW13</strain>
    </source>
</reference>
<evidence type="ECO:0000313" key="1">
    <source>
        <dbReference type="EMBL" id="GKX65090.1"/>
    </source>
</evidence>
<proteinExistence type="predicted"/>
<organism evidence="1 2">
    <name type="scientific">Inconstantimicrobium mannanitabidum</name>
    <dbReference type="NCBI Taxonomy" id="1604901"/>
    <lineage>
        <taxon>Bacteria</taxon>
        <taxon>Bacillati</taxon>
        <taxon>Bacillota</taxon>
        <taxon>Clostridia</taxon>
        <taxon>Eubacteriales</taxon>
        <taxon>Clostridiaceae</taxon>
        <taxon>Inconstantimicrobium</taxon>
    </lineage>
</organism>
<evidence type="ECO:0000313" key="2">
    <source>
        <dbReference type="Proteomes" id="UP001058074"/>
    </source>
</evidence>
<name>A0ACB5R7P1_9CLOT</name>